<dbReference type="EMBL" id="BOSE01000006">
    <property type="protein sequence ID" value="GIP17764.1"/>
    <property type="molecule type" value="Genomic_DNA"/>
</dbReference>
<comment type="caution">
    <text evidence="1">The sequence shown here is derived from an EMBL/GenBank/DDBJ whole genome shotgun (WGS) entry which is preliminary data.</text>
</comment>
<dbReference type="AlphaFoldDB" id="A0A919YTA0"/>
<evidence type="ECO:0000313" key="2">
    <source>
        <dbReference type="Proteomes" id="UP000683139"/>
    </source>
</evidence>
<dbReference type="Proteomes" id="UP000683139">
    <property type="component" value="Unassembled WGS sequence"/>
</dbReference>
<sequence>MALDKTNGVISGNDCFVWLNGELLEDIKSFEWKVSLDFADVNYLGDHRTYKKFQGYTGEGTLTFNKVQSRGIKLLRDAIKSGIMPDVVITTKMGNKATGKAERAVITGITFSEFGANSEAKSIAEESIPFSFADIDFPEVM</sequence>
<dbReference type="InterPro" id="IPR038628">
    <property type="entry name" value="XkdM-like_sf"/>
</dbReference>
<dbReference type="Pfam" id="PF09393">
    <property type="entry name" value="DUF2001"/>
    <property type="match status" value="1"/>
</dbReference>
<evidence type="ECO:0008006" key="3">
    <source>
        <dbReference type="Google" id="ProtNLM"/>
    </source>
</evidence>
<accession>A0A919YTA0</accession>
<gene>
    <name evidence="1" type="ORF">J40TS1_34060</name>
</gene>
<name>A0A919YTA0_9BACL</name>
<evidence type="ECO:0000313" key="1">
    <source>
        <dbReference type="EMBL" id="GIP17764.1"/>
    </source>
</evidence>
<dbReference type="Gene3D" id="2.30.110.40">
    <property type="entry name" value="Phage tail tube protein"/>
    <property type="match status" value="1"/>
</dbReference>
<reference evidence="1" key="1">
    <citation type="submission" date="2021-03" db="EMBL/GenBank/DDBJ databases">
        <title>Antimicrobial resistance genes in bacteria isolated from Japanese honey, and their potential for conferring macrolide and lincosamide resistance in the American foulbrood pathogen Paenibacillus larvae.</title>
        <authorList>
            <person name="Okamoto M."/>
            <person name="Kumagai M."/>
            <person name="Kanamori H."/>
            <person name="Takamatsu D."/>
        </authorList>
    </citation>
    <scope>NUCLEOTIDE SEQUENCE</scope>
    <source>
        <strain evidence="1">J40TS1</strain>
    </source>
</reference>
<dbReference type="RefSeq" id="WP_213517417.1">
    <property type="nucleotide sequence ID" value="NZ_BOSE01000006.1"/>
</dbReference>
<keyword evidence="2" id="KW-1185">Reference proteome</keyword>
<proteinExistence type="predicted"/>
<organism evidence="1 2">
    <name type="scientific">Paenibacillus montaniterrae</name>
    <dbReference type="NCBI Taxonomy" id="429341"/>
    <lineage>
        <taxon>Bacteria</taxon>
        <taxon>Bacillati</taxon>
        <taxon>Bacillota</taxon>
        <taxon>Bacilli</taxon>
        <taxon>Bacillales</taxon>
        <taxon>Paenibacillaceae</taxon>
        <taxon>Paenibacillus</taxon>
    </lineage>
</organism>
<dbReference type="InterPro" id="IPR018989">
    <property type="entry name" value="DUF2001"/>
</dbReference>
<protein>
    <recommendedName>
        <fullName evidence="3">Terminase</fullName>
    </recommendedName>
</protein>
<dbReference type="SUPFAM" id="SSF69279">
    <property type="entry name" value="Phage tail proteins"/>
    <property type="match status" value="1"/>
</dbReference>